<reference evidence="1" key="1">
    <citation type="submission" date="2021-12" db="EMBL/GenBank/DDBJ databases">
        <authorList>
            <person name="King R."/>
        </authorList>
    </citation>
    <scope>NUCLEOTIDE SEQUENCE</scope>
</reference>
<organism evidence="1 2">
    <name type="scientific">Chilo suppressalis</name>
    <name type="common">Asiatic rice borer moth</name>
    <dbReference type="NCBI Taxonomy" id="168631"/>
    <lineage>
        <taxon>Eukaryota</taxon>
        <taxon>Metazoa</taxon>
        <taxon>Ecdysozoa</taxon>
        <taxon>Arthropoda</taxon>
        <taxon>Hexapoda</taxon>
        <taxon>Insecta</taxon>
        <taxon>Pterygota</taxon>
        <taxon>Neoptera</taxon>
        <taxon>Endopterygota</taxon>
        <taxon>Lepidoptera</taxon>
        <taxon>Glossata</taxon>
        <taxon>Ditrysia</taxon>
        <taxon>Pyraloidea</taxon>
        <taxon>Crambidae</taxon>
        <taxon>Crambinae</taxon>
        <taxon>Chilo</taxon>
    </lineage>
</organism>
<protein>
    <submittedName>
        <fullName evidence="1">Uncharacterized protein</fullName>
    </submittedName>
</protein>
<sequence>MPKRKADKIEYYKNKIKKLQNESQNRHRRVIEYSSSSLSDSEANQYVGTSQNEVMHNTTHTVIAARTEDLAEVLTSEVHPSEQPLEVPELDVDLLLALEDATDEQPGFGENIHQFLAQRWLPILKKELAKEVKEKLLKEYLIPENCNLLKAPTLNAEISAAVVDVVPNRDKNILIKQYQLGQGIATISKAITLLLLGDDKVQAIKVLTDGCRILTNLHYDETQVRNQPTKEGPTIKEIYCIF</sequence>
<accession>A0ABN8AVM8</accession>
<proteinExistence type="predicted"/>
<gene>
    <name evidence="1" type="ORF">CHILSU_LOCUS312</name>
</gene>
<dbReference type="PANTHER" id="PTHR34239:SF2">
    <property type="entry name" value="TRANSPOSABLE ELEMENT P TRANSPOSASE_THAP9 CONSERVED DOMAIN-CONTAINING PROTEIN"/>
    <property type="match status" value="1"/>
</dbReference>
<dbReference type="EMBL" id="OU963894">
    <property type="protein sequence ID" value="CAH0397246.1"/>
    <property type="molecule type" value="Genomic_DNA"/>
</dbReference>
<evidence type="ECO:0000313" key="2">
    <source>
        <dbReference type="Proteomes" id="UP001153292"/>
    </source>
</evidence>
<evidence type="ECO:0000313" key="1">
    <source>
        <dbReference type="EMBL" id="CAH0397246.1"/>
    </source>
</evidence>
<keyword evidence="2" id="KW-1185">Reference proteome</keyword>
<name>A0ABN8AVM8_CHISP</name>
<dbReference type="Proteomes" id="UP001153292">
    <property type="component" value="Chromosome 1"/>
</dbReference>
<dbReference type="PANTHER" id="PTHR34239">
    <property type="entry name" value="APPLE DOMAIN-CONTAINING PROTEIN"/>
    <property type="match status" value="1"/>
</dbReference>